<dbReference type="Proteomes" id="UP001363035">
    <property type="component" value="Unassembled WGS sequence"/>
</dbReference>
<proteinExistence type="predicted"/>
<dbReference type="Gene3D" id="3.60.20.30">
    <property type="entry name" value="(Glycosyl)asparaginase"/>
    <property type="match status" value="1"/>
</dbReference>
<dbReference type="Pfam" id="PF01112">
    <property type="entry name" value="Asparaginase_2"/>
    <property type="match status" value="1"/>
</dbReference>
<evidence type="ECO:0000313" key="2">
    <source>
        <dbReference type="Proteomes" id="UP001363035"/>
    </source>
</evidence>
<dbReference type="RefSeq" id="WP_336557386.1">
    <property type="nucleotide sequence ID" value="NZ_JAYLLN010000009.1"/>
</dbReference>
<evidence type="ECO:0000313" key="1">
    <source>
        <dbReference type="EMBL" id="MEI5984354.1"/>
    </source>
</evidence>
<gene>
    <name evidence="1" type="ORF">VJ786_05490</name>
</gene>
<dbReference type="PANTHER" id="PTHR10188:SF6">
    <property type="entry name" value="N(4)-(BETA-N-ACETYLGLUCOSAMINYL)-L-ASPARAGINASE"/>
    <property type="match status" value="1"/>
</dbReference>
<name>A0ABU8I3Q3_9SPHI</name>
<dbReference type="InterPro" id="IPR000246">
    <property type="entry name" value="Peptidase_T2"/>
</dbReference>
<dbReference type="CDD" id="cd04701">
    <property type="entry name" value="Asparaginase_2"/>
    <property type="match status" value="1"/>
</dbReference>
<reference evidence="1 2" key="1">
    <citation type="submission" date="2024-01" db="EMBL/GenBank/DDBJ databases">
        <title>Sphingobacterium tenebrionis sp. nov., a novel endophyte isolated from tenebrio molitor intestines.</title>
        <authorList>
            <person name="Zhang C."/>
        </authorList>
    </citation>
    <scope>NUCLEOTIDE SEQUENCE [LARGE SCALE GENOMIC DNA]</scope>
    <source>
        <strain evidence="1 2">PU5-4</strain>
    </source>
</reference>
<organism evidence="1 2">
    <name type="scientific">Sphingobacterium tenebrionis</name>
    <dbReference type="NCBI Taxonomy" id="3111775"/>
    <lineage>
        <taxon>Bacteria</taxon>
        <taxon>Pseudomonadati</taxon>
        <taxon>Bacteroidota</taxon>
        <taxon>Sphingobacteriia</taxon>
        <taxon>Sphingobacteriales</taxon>
        <taxon>Sphingobacteriaceae</taxon>
        <taxon>Sphingobacterium</taxon>
    </lineage>
</organism>
<keyword evidence="2" id="KW-1185">Reference proteome</keyword>
<accession>A0ABU8I3Q3</accession>
<dbReference type="PANTHER" id="PTHR10188">
    <property type="entry name" value="L-ASPARAGINASE"/>
    <property type="match status" value="1"/>
</dbReference>
<comment type="caution">
    <text evidence="1">The sequence shown here is derived from an EMBL/GenBank/DDBJ whole genome shotgun (WGS) entry which is preliminary data.</text>
</comment>
<dbReference type="EMBL" id="JAYLLN010000009">
    <property type="protein sequence ID" value="MEI5984354.1"/>
    <property type="molecule type" value="Genomic_DNA"/>
</dbReference>
<protein>
    <submittedName>
        <fullName evidence="1">Isoaspartyl peptidase/L-asparaginase</fullName>
    </submittedName>
</protein>
<dbReference type="InterPro" id="IPR029055">
    <property type="entry name" value="Ntn_hydrolases_N"/>
</dbReference>
<dbReference type="SUPFAM" id="SSF56235">
    <property type="entry name" value="N-terminal nucleophile aminohydrolases (Ntn hydrolases)"/>
    <property type="match status" value="1"/>
</dbReference>
<sequence>MMKKILYTLLTCLMMVGSQDNSQAQAKKEVKYVLAIHGGAGTILKKNMTDSLEKAYIAALTEALEKGYAKIKNGESSQDAVIAAIEVMENSPLFNAGKGAVFTNQGKNELDASIMDGKTLKAGAVAGVTIVKNPIKAARAVMDKSEHVMMIAKGAEEFAKKQGLEIVDPQYFWTQQRWDGLQRALERDKERMELDHDGQQSNLPPVIKDEKFGTVGCVALDKAGNLAAGTSTGGMTNKKFGRVGDSPIIGAGNYANNETAAISCTGWGEFYIRTSAAFNVSARMKYGKENVATASKAVIDEIGKLGGDGGMIALDANGNVAMPFNTEGMYRGTVTEDGEVKVEIYK</sequence>